<proteinExistence type="predicted"/>
<protein>
    <submittedName>
        <fullName evidence="1">Uncharacterized protein</fullName>
    </submittedName>
</protein>
<accession>A0ACB9QGJ0</accession>
<evidence type="ECO:0000313" key="1">
    <source>
        <dbReference type="EMBL" id="KAI4365833.1"/>
    </source>
</evidence>
<dbReference type="EMBL" id="CM042885">
    <property type="protein sequence ID" value="KAI4365833.1"/>
    <property type="molecule type" value="Genomic_DNA"/>
</dbReference>
<reference evidence="2" key="1">
    <citation type="journal article" date="2023" name="Front. Plant Sci.">
        <title>Chromosomal-level genome assembly of Melastoma candidum provides insights into trichome evolution.</title>
        <authorList>
            <person name="Zhong Y."/>
            <person name="Wu W."/>
            <person name="Sun C."/>
            <person name="Zou P."/>
            <person name="Liu Y."/>
            <person name="Dai S."/>
            <person name="Zhou R."/>
        </authorList>
    </citation>
    <scope>NUCLEOTIDE SEQUENCE [LARGE SCALE GENOMIC DNA]</scope>
</reference>
<gene>
    <name evidence="1" type="ORF">MLD38_021784</name>
</gene>
<keyword evidence="2" id="KW-1185">Reference proteome</keyword>
<organism evidence="1 2">
    <name type="scientific">Melastoma candidum</name>
    <dbReference type="NCBI Taxonomy" id="119954"/>
    <lineage>
        <taxon>Eukaryota</taxon>
        <taxon>Viridiplantae</taxon>
        <taxon>Streptophyta</taxon>
        <taxon>Embryophyta</taxon>
        <taxon>Tracheophyta</taxon>
        <taxon>Spermatophyta</taxon>
        <taxon>Magnoliopsida</taxon>
        <taxon>eudicotyledons</taxon>
        <taxon>Gunneridae</taxon>
        <taxon>Pentapetalae</taxon>
        <taxon>rosids</taxon>
        <taxon>malvids</taxon>
        <taxon>Myrtales</taxon>
        <taxon>Melastomataceae</taxon>
        <taxon>Melastomatoideae</taxon>
        <taxon>Melastomateae</taxon>
        <taxon>Melastoma</taxon>
    </lineage>
</organism>
<comment type="caution">
    <text evidence="1">The sequence shown here is derived from an EMBL/GenBank/DDBJ whole genome shotgun (WGS) entry which is preliminary data.</text>
</comment>
<dbReference type="Proteomes" id="UP001057402">
    <property type="component" value="Chromosome 6"/>
</dbReference>
<sequence length="766" mass="84477">MSMSHASFSSSRGESIDFDNDLTLNDRLKAFKSSSFDPETYVSSKCQSMHEKELRHLCAYLADLKKASAEEMRTSVYANYAAFIRTSREISDLEGQLLSMRNLLSSQGAVVQGLADGVQVNLLEVSSEDSKDDYGGSEKAEPSQSMDSRLVDFSEKMEVLLAEKRVDDALAKLEEGNMMMKDQRTLTPSALSSLEMVISEQRQRLADQLAETICEHSTRGSDLRSAILALKKLGDGPRAHAMLLKSHHEKLQAAMQGLRSMTTLTGGAYTATISQIVFTSIAQAANDSTAAFREEPAFTSELVTWAVKETEEMALLLKRHVIASSTGAGGFRVAAECVRICLGHCFVLEGRGLALSSVLVRQFRPSIEQALNANLKRIEQISAALASADDWSLLHAPPGGRPLRFSSTSYPSGATGSQPRLSSSAHKFNSMVQEFIEDMGHLQCLQLDGPTMEGVLQVFNTYVGLLVSALPNSADSEESTGGPGPKIVKIAETEVQQLALLANALFLGDELLPRAAMRLLPPSNMVGEDNLRRSADKQARISEQREWKKRLMRSVDRLRDSFCRQHALELIFTEDGEIRLSPFMYLNLDDQAEEPEWFPSPAFQELFAKVSRLASMAADVLVGRERFSTVLLMRLTETVILWLSDDQTFWEEIETGPKALGPHGLRQLYLDMEFVILFASQGRYLSRHLHQVIKTMIERAIEIVASTGIDPYSVLPEDEWFADVAQIAIKMLTGKANFGNQDREMASPTASASARSVSSALSHGSH</sequence>
<name>A0ACB9QGJ0_9MYRT</name>
<evidence type="ECO:0000313" key="2">
    <source>
        <dbReference type="Proteomes" id="UP001057402"/>
    </source>
</evidence>